<name>A0A4R5DIS2_9BACT</name>
<reference evidence="3 4" key="1">
    <citation type="submission" date="2019-03" db="EMBL/GenBank/DDBJ databases">
        <title>Dyadobacter AR-3-6 sp. nov., isolated from arctic soil.</title>
        <authorList>
            <person name="Chaudhary D.K."/>
        </authorList>
    </citation>
    <scope>NUCLEOTIDE SEQUENCE [LARGE SCALE GENOMIC DNA]</scope>
    <source>
        <strain evidence="3 4">AR-3-6</strain>
    </source>
</reference>
<evidence type="ECO:0000256" key="2">
    <source>
        <dbReference type="ARBA" id="ARBA00008424"/>
    </source>
</evidence>
<sequence length="59" mass="6777">MEKFSKIKQLITDAEADFSAFYEKGNKAAGTRVRNVMQELKVLAQEVRQEVTEKKSEVK</sequence>
<organism evidence="3 4">
    <name type="scientific">Dyadobacter psychrotolerans</name>
    <dbReference type="NCBI Taxonomy" id="2541721"/>
    <lineage>
        <taxon>Bacteria</taxon>
        <taxon>Pseudomonadati</taxon>
        <taxon>Bacteroidota</taxon>
        <taxon>Cytophagia</taxon>
        <taxon>Cytophagales</taxon>
        <taxon>Spirosomataceae</taxon>
        <taxon>Dyadobacter</taxon>
    </lineage>
</organism>
<comment type="caution">
    <text evidence="3">The sequence shown here is derived from an EMBL/GenBank/DDBJ whole genome shotgun (WGS) entry which is preliminary data.</text>
</comment>
<evidence type="ECO:0000256" key="1">
    <source>
        <dbReference type="ARBA" id="ARBA00002333"/>
    </source>
</evidence>
<dbReference type="AlphaFoldDB" id="A0A4R5DIS2"/>
<dbReference type="RefSeq" id="WP_131959938.1">
    <property type="nucleotide sequence ID" value="NZ_SMFL01000007.1"/>
</dbReference>
<dbReference type="OrthoDB" id="9808717at2"/>
<dbReference type="GO" id="GO:0030527">
    <property type="term" value="F:structural constituent of chromatin"/>
    <property type="evidence" value="ECO:0007669"/>
    <property type="project" value="InterPro"/>
</dbReference>
<dbReference type="EMBL" id="SMFL01000007">
    <property type="protein sequence ID" value="TDE13217.1"/>
    <property type="molecule type" value="Genomic_DNA"/>
</dbReference>
<dbReference type="Pfam" id="PF07432">
    <property type="entry name" value="Hc1"/>
    <property type="match status" value="1"/>
</dbReference>
<evidence type="ECO:0000313" key="3">
    <source>
        <dbReference type="EMBL" id="TDE13217.1"/>
    </source>
</evidence>
<dbReference type="Proteomes" id="UP000294850">
    <property type="component" value="Unassembled WGS sequence"/>
</dbReference>
<accession>A0A4R5DIS2</accession>
<proteinExistence type="inferred from homology"/>
<gene>
    <name evidence="3" type="ORF">E0F88_19380</name>
</gene>
<dbReference type="InterPro" id="IPR010886">
    <property type="entry name" value="Hc1"/>
</dbReference>
<keyword evidence="4" id="KW-1185">Reference proteome</keyword>
<evidence type="ECO:0000313" key="4">
    <source>
        <dbReference type="Proteomes" id="UP000294850"/>
    </source>
</evidence>
<protein>
    <submittedName>
        <fullName evidence="3">Histone H1</fullName>
    </submittedName>
</protein>
<comment type="function">
    <text evidence="1">Might have a role analogous to that of eukaryotic histone proteins.</text>
</comment>
<dbReference type="GO" id="GO:0003677">
    <property type="term" value="F:DNA binding"/>
    <property type="evidence" value="ECO:0007669"/>
    <property type="project" value="InterPro"/>
</dbReference>
<comment type="similarity">
    <text evidence="2">Belongs to the histone H1/H5 family. HCT subfamily.</text>
</comment>